<comment type="caution">
    <text evidence="1">The sequence shown here is derived from an EMBL/GenBank/DDBJ whole genome shotgun (WGS) entry which is preliminary data.</text>
</comment>
<evidence type="ECO:0000313" key="1">
    <source>
        <dbReference type="EMBL" id="GBN43425.1"/>
    </source>
</evidence>
<protein>
    <submittedName>
        <fullName evidence="1">Uncharacterized protein</fullName>
    </submittedName>
</protein>
<evidence type="ECO:0000313" key="2">
    <source>
        <dbReference type="Proteomes" id="UP000499080"/>
    </source>
</evidence>
<dbReference type="EMBL" id="BGPR01009968">
    <property type="protein sequence ID" value="GBN43425.1"/>
    <property type="molecule type" value="Genomic_DNA"/>
</dbReference>
<proteinExistence type="predicted"/>
<organism evidence="1 2">
    <name type="scientific">Araneus ventricosus</name>
    <name type="common">Orbweaver spider</name>
    <name type="synonym">Epeira ventricosa</name>
    <dbReference type="NCBI Taxonomy" id="182803"/>
    <lineage>
        <taxon>Eukaryota</taxon>
        <taxon>Metazoa</taxon>
        <taxon>Ecdysozoa</taxon>
        <taxon>Arthropoda</taxon>
        <taxon>Chelicerata</taxon>
        <taxon>Arachnida</taxon>
        <taxon>Araneae</taxon>
        <taxon>Araneomorphae</taxon>
        <taxon>Entelegynae</taxon>
        <taxon>Araneoidea</taxon>
        <taxon>Araneidae</taxon>
        <taxon>Araneus</taxon>
    </lineage>
</organism>
<accession>A0A4Y2NUZ3</accession>
<keyword evidence="2" id="KW-1185">Reference proteome</keyword>
<dbReference type="AlphaFoldDB" id="A0A4Y2NUZ3"/>
<reference evidence="1 2" key="1">
    <citation type="journal article" date="2019" name="Sci. Rep.">
        <title>Orb-weaving spider Araneus ventricosus genome elucidates the spidroin gene catalogue.</title>
        <authorList>
            <person name="Kono N."/>
            <person name="Nakamura H."/>
            <person name="Ohtoshi R."/>
            <person name="Moran D.A.P."/>
            <person name="Shinohara A."/>
            <person name="Yoshida Y."/>
            <person name="Fujiwara M."/>
            <person name="Mori M."/>
            <person name="Tomita M."/>
            <person name="Arakawa K."/>
        </authorList>
    </citation>
    <scope>NUCLEOTIDE SEQUENCE [LARGE SCALE GENOMIC DNA]</scope>
</reference>
<name>A0A4Y2NUZ3_ARAVE</name>
<sequence length="105" mass="12043">MFALMVAQKDLPYSLPPSTTVASMAIVEERKISADQLKLKSNMEMEQKREEHEISMAVRQEEHILNMKIKKEKDLPYSLGGIASEAFPDMFIYSKIAKEFSCSRK</sequence>
<dbReference type="Proteomes" id="UP000499080">
    <property type="component" value="Unassembled WGS sequence"/>
</dbReference>
<gene>
    <name evidence="1" type="ORF">AVEN_119215_1</name>
</gene>